<comment type="caution">
    <text evidence="1">The sequence shown here is derived from an EMBL/GenBank/DDBJ whole genome shotgun (WGS) entry which is preliminary data.</text>
</comment>
<accession>A0ABS5WDI9</accession>
<name>A0ABS5WDI9_9FLAO</name>
<protein>
    <submittedName>
        <fullName evidence="1">Uncharacterized protein</fullName>
    </submittedName>
</protein>
<keyword evidence="2" id="KW-1185">Reference proteome</keyword>
<sequence length="407" mass="45185">MFRYFHYFILFIILVGCSNDDSNSPKVVPEEIENPIIEPEIGLARFGTNGINDRGVKLFDTDKGFVSFEYEDYLVGPGINQGKWVIRRLDDKLKIIDSKVLENIPFIQIQDIHKLDSDVYAVIGNNIGNDVETNKKATVILVNEMGDEINSIIVSDFLTEGGSSNTTIIDSKWVNNKLYLSLGGTSTRIIAAFGPALSLIWEKFYSLSSARVFITLDANSIYIAGAESISGENFNVIFIEQLDVVTGEKLDGWAFTQVEMDVNGLSSLNKLLNDDGSVYLMFESLFVVGGTENFSRMGIKILNKATGELTESTIPDLAYGYDFELLNDGFLFSGYAKNDERQIIRTDKMFDTKWSYTVQDASFINDVGISADGDFLFSGYYGKGIDGNADLFQDVLLGILTSEGTLK</sequence>
<reference evidence="2" key="1">
    <citation type="submission" date="2023-07" db="EMBL/GenBank/DDBJ databases">
        <title>Zobellia barbeyronii sp. nov., a new marine flavobacterium, isolated from green and red algae.</title>
        <authorList>
            <person name="Nedashkovskaya O.I."/>
            <person name="Otstavnykh N."/>
            <person name="Zhukova N."/>
            <person name="Guzev K."/>
            <person name="Chausova V."/>
            <person name="Tekutyeva L."/>
            <person name="Mikhailov V."/>
            <person name="Isaeva M."/>
        </authorList>
    </citation>
    <scope>NUCLEOTIDE SEQUENCE [LARGE SCALE GENOMIC DNA]</scope>
    <source>
        <strain evidence="2">KMM 6746</strain>
    </source>
</reference>
<evidence type="ECO:0000313" key="2">
    <source>
        <dbReference type="Proteomes" id="UP000740413"/>
    </source>
</evidence>
<organism evidence="1 2">
    <name type="scientific">Zobellia barbeyronii</name>
    <dbReference type="NCBI Taxonomy" id="2748009"/>
    <lineage>
        <taxon>Bacteria</taxon>
        <taxon>Pseudomonadati</taxon>
        <taxon>Bacteroidota</taxon>
        <taxon>Flavobacteriia</taxon>
        <taxon>Flavobacteriales</taxon>
        <taxon>Flavobacteriaceae</taxon>
        <taxon>Zobellia</taxon>
    </lineage>
</organism>
<gene>
    <name evidence="1" type="ORF">HW347_09315</name>
</gene>
<evidence type="ECO:0000313" key="1">
    <source>
        <dbReference type="EMBL" id="MBT2161464.1"/>
    </source>
</evidence>
<dbReference type="RefSeq" id="WP_214611630.1">
    <property type="nucleotide sequence ID" value="NZ_JACATN010000003.1"/>
</dbReference>
<dbReference type="PROSITE" id="PS51257">
    <property type="entry name" value="PROKAR_LIPOPROTEIN"/>
    <property type="match status" value="1"/>
</dbReference>
<dbReference type="EMBL" id="JACATN010000003">
    <property type="protein sequence ID" value="MBT2161464.1"/>
    <property type="molecule type" value="Genomic_DNA"/>
</dbReference>
<proteinExistence type="predicted"/>
<dbReference type="Proteomes" id="UP000740413">
    <property type="component" value="Unassembled WGS sequence"/>
</dbReference>